<dbReference type="EMBL" id="HE577327">
    <property type="protein sequence ID" value="CCC96787.1"/>
    <property type="molecule type" value="Genomic_DNA"/>
</dbReference>
<organism evidence="2 3">
    <name type="scientific">Azospirillum baldaniorum</name>
    <dbReference type="NCBI Taxonomy" id="1064539"/>
    <lineage>
        <taxon>Bacteria</taxon>
        <taxon>Pseudomonadati</taxon>
        <taxon>Pseudomonadota</taxon>
        <taxon>Alphaproteobacteria</taxon>
        <taxon>Rhodospirillales</taxon>
        <taxon>Azospirillaceae</taxon>
        <taxon>Azospirillum</taxon>
    </lineage>
</organism>
<reference evidence="2 3" key="1">
    <citation type="journal article" date="2011" name="PLoS Genet.">
        <title>Azospirillum genomes reveal transition of bacteria from aquatic to terrestrial environments.</title>
        <authorList>
            <person name="Wisniewski-Dye F."/>
            <person name="Borziak K."/>
            <person name="Khalsa-Moyers G."/>
            <person name="Alexandre G."/>
            <person name="Sukharnikov L.O."/>
            <person name="Wuichet K."/>
            <person name="Hurst G.B."/>
            <person name="McDonald W.H."/>
            <person name="Robertson J.S."/>
            <person name="Barbe V."/>
            <person name="Calteau A."/>
            <person name="Rouy Z."/>
            <person name="Mangenot S."/>
            <person name="Prigent-Combaret C."/>
            <person name="Normand P."/>
            <person name="Boyer M."/>
            <person name="Siguier P."/>
            <person name="Dessaux Y."/>
            <person name="Elmerich C."/>
            <person name="Condemine G."/>
            <person name="Krishnen G."/>
            <person name="Kennedy I."/>
            <person name="Paterson A.H."/>
            <person name="Gonzalez V."/>
            <person name="Mavingui P."/>
            <person name="Zhulin I.B."/>
        </authorList>
    </citation>
    <scope>NUCLEOTIDE SEQUENCE [LARGE SCALE GENOMIC DNA]</scope>
    <source>
        <strain evidence="2 3">Sp245</strain>
    </source>
</reference>
<protein>
    <submittedName>
        <fullName evidence="2">Uncharacterized protein</fullName>
    </submittedName>
</protein>
<proteinExistence type="predicted"/>
<dbReference type="KEGG" id="abs:AZOBR_20034"/>
<feature type="region of interest" description="Disordered" evidence="1">
    <location>
        <begin position="87"/>
        <end position="119"/>
    </location>
</feature>
<name>A0A9P1JNV5_9PROT</name>
<evidence type="ECO:0000313" key="2">
    <source>
        <dbReference type="EMBL" id="CCC96787.1"/>
    </source>
</evidence>
<gene>
    <name evidence="2" type="ORF">AZOBR_20034</name>
</gene>
<evidence type="ECO:0000256" key="1">
    <source>
        <dbReference type="SAM" id="MobiDB-lite"/>
    </source>
</evidence>
<dbReference type="Proteomes" id="UP000007319">
    <property type="component" value="Chromosome"/>
</dbReference>
<dbReference type="AlphaFoldDB" id="A0A9P1JNV5"/>
<sequence length="201" mass="22088">MLASVSRRYPEPKGRFPRVTHPCATRAEALVRLACVRHAASVRSEPGSNSQVQAGHRSEDRIHLTGPLDATSTQAFETVRLLLLDRDAQATRDASPTPEPVRGQRPKPPPAHPFSQHGINDFKDPAILIKDRCPSRAALPESGAARRGDVSRRSEAVCQAFVFTPAKLYFVSSSALLPFPCRRRASQRPRRRGSRVIGGLD</sequence>
<evidence type="ECO:0000313" key="3">
    <source>
        <dbReference type="Proteomes" id="UP000007319"/>
    </source>
</evidence>
<keyword evidence="3" id="KW-1185">Reference proteome</keyword>
<accession>A0A9P1JNV5</accession>